<protein>
    <submittedName>
        <fullName evidence="2">Anthrone oxygenase family protein</fullName>
    </submittedName>
</protein>
<sequence length="151" mass="16093">MTSVLAVVTATVVGLMVGVEFAVAAVVNPMLLRLPADASLAARADGGRVLGRAMPFWYVASLALTAVLAAVVWGTPTAATALLVAALLLVVSVVMSVALLVPINNRSRGWTAENHPDDWREQHRRWDRLHYLRVAVIVASFVLVLVATTTL</sequence>
<name>A0ABV9RFH3_9PSEU</name>
<gene>
    <name evidence="2" type="ORF">ACFPEL_11070</name>
</gene>
<reference evidence="3" key="1">
    <citation type="journal article" date="2019" name="Int. J. Syst. Evol. Microbiol.">
        <title>The Global Catalogue of Microorganisms (GCM) 10K type strain sequencing project: providing services to taxonomists for standard genome sequencing and annotation.</title>
        <authorList>
            <consortium name="The Broad Institute Genomics Platform"/>
            <consortium name="The Broad Institute Genome Sequencing Center for Infectious Disease"/>
            <person name="Wu L."/>
            <person name="Ma J."/>
        </authorList>
    </citation>
    <scope>NUCLEOTIDE SEQUENCE [LARGE SCALE GENOMIC DNA]</scope>
    <source>
        <strain evidence="3">CCUG 50347</strain>
    </source>
</reference>
<keyword evidence="3" id="KW-1185">Reference proteome</keyword>
<keyword evidence="1" id="KW-0812">Transmembrane</keyword>
<feature type="transmembrane region" description="Helical" evidence="1">
    <location>
        <begin position="79"/>
        <end position="101"/>
    </location>
</feature>
<dbReference type="EMBL" id="JBHSIM010000020">
    <property type="protein sequence ID" value="MFC4832951.1"/>
    <property type="molecule type" value="Genomic_DNA"/>
</dbReference>
<dbReference type="Pfam" id="PF08592">
    <property type="entry name" value="Anthrone_oxy"/>
    <property type="match status" value="1"/>
</dbReference>
<feature type="transmembrane region" description="Helical" evidence="1">
    <location>
        <begin position="53"/>
        <end position="73"/>
    </location>
</feature>
<organism evidence="2 3">
    <name type="scientific">Actinomycetospora chibensis</name>
    <dbReference type="NCBI Taxonomy" id="663606"/>
    <lineage>
        <taxon>Bacteria</taxon>
        <taxon>Bacillati</taxon>
        <taxon>Actinomycetota</taxon>
        <taxon>Actinomycetes</taxon>
        <taxon>Pseudonocardiales</taxon>
        <taxon>Pseudonocardiaceae</taxon>
        <taxon>Actinomycetospora</taxon>
    </lineage>
</organism>
<evidence type="ECO:0000313" key="2">
    <source>
        <dbReference type="EMBL" id="MFC4832951.1"/>
    </source>
</evidence>
<dbReference type="InterPro" id="IPR013901">
    <property type="entry name" value="Anthrone_oxy"/>
</dbReference>
<dbReference type="Proteomes" id="UP001595909">
    <property type="component" value="Unassembled WGS sequence"/>
</dbReference>
<dbReference type="RefSeq" id="WP_274188154.1">
    <property type="nucleotide sequence ID" value="NZ_BAABHN010000020.1"/>
</dbReference>
<evidence type="ECO:0000256" key="1">
    <source>
        <dbReference type="SAM" id="Phobius"/>
    </source>
</evidence>
<evidence type="ECO:0000313" key="3">
    <source>
        <dbReference type="Proteomes" id="UP001595909"/>
    </source>
</evidence>
<keyword evidence="1" id="KW-1133">Transmembrane helix</keyword>
<comment type="caution">
    <text evidence="2">The sequence shown here is derived from an EMBL/GenBank/DDBJ whole genome shotgun (WGS) entry which is preliminary data.</text>
</comment>
<feature type="transmembrane region" description="Helical" evidence="1">
    <location>
        <begin position="130"/>
        <end position="148"/>
    </location>
</feature>
<keyword evidence="1" id="KW-0472">Membrane</keyword>
<feature type="transmembrane region" description="Helical" evidence="1">
    <location>
        <begin position="6"/>
        <end position="32"/>
    </location>
</feature>
<proteinExistence type="predicted"/>
<accession>A0ABV9RFH3</accession>